<dbReference type="EMBL" id="BAABAK010000022">
    <property type="protein sequence ID" value="GAA3985047.1"/>
    <property type="molecule type" value="Genomic_DNA"/>
</dbReference>
<dbReference type="InterPro" id="IPR000089">
    <property type="entry name" value="Biotin_lipoyl"/>
</dbReference>
<protein>
    <recommendedName>
        <fullName evidence="7">Dihydrolipoamide acetyltransferase component of pyruvate dehydrogenase complex</fullName>
        <ecNumber evidence="7">2.3.1.-</ecNumber>
    </recommendedName>
</protein>
<dbReference type="InterPro" id="IPR036625">
    <property type="entry name" value="E3-bd_dom_sf"/>
</dbReference>
<dbReference type="InterPro" id="IPR023213">
    <property type="entry name" value="CAT-like_dom_sf"/>
</dbReference>
<evidence type="ECO:0000256" key="4">
    <source>
        <dbReference type="ARBA" id="ARBA00022679"/>
    </source>
</evidence>
<dbReference type="Proteomes" id="UP001501081">
    <property type="component" value="Unassembled WGS sequence"/>
</dbReference>
<evidence type="ECO:0000256" key="5">
    <source>
        <dbReference type="ARBA" id="ARBA00022823"/>
    </source>
</evidence>
<dbReference type="InterPro" id="IPR004167">
    <property type="entry name" value="PSBD"/>
</dbReference>
<keyword evidence="6 7" id="KW-0012">Acyltransferase</keyword>
<keyword evidence="12" id="KW-1185">Reference proteome</keyword>
<keyword evidence="4 7" id="KW-0808">Transferase</keyword>
<evidence type="ECO:0000256" key="7">
    <source>
        <dbReference type="RuleBase" id="RU003423"/>
    </source>
</evidence>
<dbReference type="Gene3D" id="3.30.559.10">
    <property type="entry name" value="Chloramphenicol acetyltransferase-like domain"/>
    <property type="match status" value="1"/>
</dbReference>
<dbReference type="Gene3D" id="2.40.50.100">
    <property type="match status" value="1"/>
</dbReference>
<dbReference type="Pfam" id="PF00364">
    <property type="entry name" value="Biotin_lipoyl"/>
    <property type="match status" value="1"/>
</dbReference>
<evidence type="ECO:0000256" key="8">
    <source>
        <dbReference type="SAM" id="MobiDB-lite"/>
    </source>
</evidence>
<dbReference type="Pfam" id="PF00198">
    <property type="entry name" value="2-oxoacid_dh"/>
    <property type="match status" value="1"/>
</dbReference>
<reference evidence="12" key="1">
    <citation type="journal article" date="2019" name="Int. J. Syst. Evol. Microbiol.">
        <title>The Global Catalogue of Microorganisms (GCM) 10K type strain sequencing project: providing services to taxonomists for standard genome sequencing and annotation.</title>
        <authorList>
            <consortium name="The Broad Institute Genomics Platform"/>
            <consortium name="The Broad Institute Genome Sequencing Center for Infectious Disease"/>
            <person name="Wu L."/>
            <person name="Ma J."/>
        </authorList>
    </citation>
    <scope>NUCLEOTIDE SEQUENCE [LARGE SCALE GENOMIC DNA]</scope>
    <source>
        <strain evidence="12">JCM 17338</strain>
    </source>
</reference>
<dbReference type="CDD" id="cd06849">
    <property type="entry name" value="lipoyl_domain"/>
    <property type="match status" value="1"/>
</dbReference>
<feature type="region of interest" description="Disordered" evidence="8">
    <location>
        <begin position="169"/>
        <end position="208"/>
    </location>
</feature>
<evidence type="ECO:0000256" key="2">
    <source>
        <dbReference type="ARBA" id="ARBA00007317"/>
    </source>
</evidence>
<comment type="subunit">
    <text evidence="3">Forms a 24-polypeptide structural core with octahedral symmetry.</text>
</comment>
<dbReference type="RefSeq" id="WP_344770065.1">
    <property type="nucleotide sequence ID" value="NZ_BAABAK010000022.1"/>
</dbReference>
<proteinExistence type="inferred from homology"/>
<dbReference type="PANTHER" id="PTHR43178">
    <property type="entry name" value="DIHYDROLIPOAMIDE ACETYLTRANSFERASE COMPONENT OF PYRUVATE DEHYDROGENASE COMPLEX"/>
    <property type="match status" value="1"/>
</dbReference>
<evidence type="ECO:0000259" key="10">
    <source>
        <dbReference type="PROSITE" id="PS51826"/>
    </source>
</evidence>
<dbReference type="EC" id="2.3.1.-" evidence="7"/>
<dbReference type="SUPFAM" id="SSF51230">
    <property type="entry name" value="Single hybrid motif"/>
    <property type="match status" value="1"/>
</dbReference>
<dbReference type="InterPro" id="IPR011053">
    <property type="entry name" value="Single_hybrid_motif"/>
</dbReference>
<evidence type="ECO:0000259" key="9">
    <source>
        <dbReference type="PROSITE" id="PS50968"/>
    </source>
</evidence>
<evidence type="ECO:0000313" key="12">
    <source>
        <dbReference type="Proteomes" id="UP001501081"/>
    </source>
</evidence>
<evidence type="ECO:0000256" key="6">
    <source>
        <dbReference type="ARBA" id="ARBA00023315"/>
    </source>
</evidence>
<organism evidence="11 12">
    <name type="scientific">Pedobacter ginsengiterrae</name>
    <dbReference type="NCBI Taxonomy" id="871696"/>
    <lineage>
        <taxon>Bacteria</taxon>
        <taxon>Pseudomonadati</taxon>
        <taxon>Bacteroidota</taxon>
        <taxon>Sphingobacteriia</taxon>
        <taxon>Sphingobacteriales</taxon>
        <taxon>Sphingobacteriaceae</taxon>
        <taxon>Pedobacter</taxon>
    </lineage>
</organism>
<keyword evidence="5 7" id="KW-0450">Lipoyl</keyword>
<dbReference type="InterPro" id="IPR003016">
    <property type="entry name" value="2-oxoA_DH_lipoyl-BS"/>
</dbReference>
<dbReference type="SUPFAM" id="SSF47005">
    <property type="entry name" value="Peripheral subunit-binding domain of 2-oxo acid dehydrogenase complex"/>
    <property type="match status" value="1"/>
</dbReference>
<name>A0ABP7QMH7_9SPHI</name>
<dbReference type="PANTHER" id="PTHR43178:SF5">
    <property type="entry name" value="LIPOAMIDE ACYLTRANSFERASE COMPONENT OF BRANCHED-CHAIN ALPHA-KETO ACID DEHYDROGENASE COMPLEX, MITOCHONDRIAL"/>
    <property type="match status" value="1"/>
</dbReference>
<dbReference type="InterPro" id="IPR050743">
    <property type="entry name" value="2-oxoacid_DH_E2_comp"/>
</dbReference>
<sequence>MAQYELLLPKMGESVAEATVIKWVKQPGDSIDLDDTILEIATDKVDSEVPSPVAGKLVKQLFKEDEVAQVGDVIAIIETEGGSEVKTETVTEVAPVVDEKTEVIPGIEQLPVEKTVPQTVLSASDRFYSPLVKSIASQENISTAELDSIKGSGADGRLNKDDLLNYINSKNAGQPVSTTQQQAVENKSTAAPSVVSTPNKPSTTSVSGGDEIIEMDRMRKLIADHMVMSKSTSPHVTSFVEADVTNMVLWRNKVKNSFEKRENEKITFTPIFVEAVAKAIKDFPMINVSVNGTQIIKKNNINIGMAAALPSGNLIVPVIRNADQLNLVGLTKAVNDLASRARNSKLKPDETQGGTFTLTNVGSFGNVMGTPIINQPQVAILAVGAIKKKPAVLETEHGDVIAIRHMMFLSLSYDHRVVDGSLGGMFVRRVADYLETWDLNREI</sequence>
<dbReference type="Pfam" id="PF02817">
    <property type="entry name" value="E3_binding"/>
    <property type="match status" value="1"/>
</dbReference>
<feature type="domain" description="Peripheral subunit-binding (PSBD)" evidence="10">
    <location>
        <begin position="127"/>
        <end position="167"/>
    </location>
</feature>
<dbReference type="PROSITE" id="PS51826">
    <property type="entry name" value="PSBD"/>
    <property type="match status" value="1"/>
</dbReference>
<evidence type="ECO:0000256" key="1">
    <source>
        <dbReference type="ARBA" id="ARBA00001938"/>
    </source>
</evidence>
<feature type="domain" description="Lipoyl-binding" evidence="9">
    <location>
        <begin position="3"/>
        <end position="78"/>
    </location>
</feature>
<evidence type="ECO:0000256" key="3">
    <source>
        <dbReference type="ARBA" id="ARBA00011484"/>
    </source>
</evidence>
<dbReference type="InterPro" id="IPR001078">
    <property type="entry name" value="2-oxoacid_DH_actylTfrase"/>
</dbReference>
<comment type="cofactor">
    <cofactor evidence="1 7">
        <name>(R)-lipoate</name>
        <dbReference type="ChEBI" id="CHEBI:83088"/>
    </cofactor>
</comment>
<dbReference type="PROSITE" id="PS50968">
    <property type="entry name" value="BIOTINYL_LIPOYL"/>
    <property type="match status" value="1"/>
</dbReference>
<evidence type="ECO:0000313" key="11">
    <source>
        <dbReference type="EMBL" id="GAA3985047.1"/>
    </source>
</evidence>
<accession>A0ABP7QMH7</accession>
<feature type="compositionally biased region" description="Polar residues" evidence="8">
    <location>
        <begin position="169"/>
        <end position="207"/>
    </location>
</feature>
<dbReference type="SUPFAM" id="SSF52777">
    <property type="entry name" value="CoA-dependent acyltransferases"/>
    <property type="match status" value="1"/>
</dbReference>
<comment type="caution">
    <text evidence="11">The sequence shown here is derived from an EMBL/GenBank/DDBJ whole genome shotgun (WGS) entry which is preliminary data.</text>
</comment>
<dbReference type="Gene3D" id="4.10.320.10">
    <property type="entry name" value="E3-binding domain"/>
    <property type="match status" value="1"/>
</dbReference>
<comment type="similarity">
    <text evidence="2 7">Belongs to the 2-oxoacid dehydrogenase family.</text>
</comment>
<dbReference type="PROSITE" id="PS00189">
    <property type="entry name" value="LIPOYL"/>
    <property type="match status" value="1"/>
</dbReference>
<gene>
    <name evidence="11" type="ORF">GCM10022246_40860</name>
</gene>